<dbReference type="PROSITE" id="PS00432">
    <property type="entry name" value="ACTINS_2"/>
    <property type="match status" value="1"/>
</dbReference>
<dbReference type="RefSeq" id="XP_004380544.1">
    <property type="nucleotide sequence ID" value="XM_004380487.2"/>
</dbReference>
<dbReference type="PROSITE" id="PS00406">
    <property type="entry name" value="ACTINS_1"/>
    <property type="match status" value="1"/>
</dbReference>
<evidence type="ECO:0000256" key="1">
    <source>
        <dbReference type="RuleBase" id="RU000487"/>
    </source>
</evidence>
<dbReference type="FunFam" id="3.30.420.40:FF:000058">
    <property type="entry name" value="Putative actin-related protein 5"/>
    <property type="match status" value="1"/>
</dbReference>
<gene>
    <name evidence="3" type="primary">ACTBL2</name>
</gene>
<dbReference type="KEGG" id="tmu:101355198"/>
<dbReference type="CDD" id="cd10224">
    <property type="entry name" value="ASKHA_NBD_actin"/>
    <property type="match status" value="1"/>
</dbReference>
<dbReference type="OrthoDB" id="5132116at2759"/>
<dbReference type="PANTHER" id="PTHR11937">
    <property type="entry name" value="ACTIN"/>
    <property type="match status" value="1"/>
</dbReference>
<evidence type="ECO:0000313" key="3">
    <source>
        <dbReference type="RefSeq" id="XP_004380544.1"/>
    </source>
</evidence>
<dbReference type="SMART" id="SM00268">
    <property type="entry name" value="ACTIN"/>
    <property type="match status" value="1"/>
</dbReference>
<dbReference type="InterPro" id="IPR004000">
    <property type="entry name" value="Actin"/>
</dbReference>
<dbReference type="PRINTS" id="PR00190">
    <property type="entry name" value="ACTIN"/>
</dbReference>
<dbReference type="FunCoup" id="A0A2Y9DU09">
    <property type="interactions" value="1233"/>
</dbReference>
<keyword evidence="2" id="KW-1185">Reference proteome</keyword>
<dbReference type="FunFam" id="3.90.640.10:FF:000047">
    <property type="entry name" value="Actin, alpha skeletal muscle"/>
    <property type="match status" value="1"/>
</dbReference>
<dbReference type="AlphaFoldDB" id="A0A2Y9DU09"/>
<dbReference type="GeneID" id="101355198"/>
<reference evidence="3" key="1">
    <citation type="submission" date="2025-08" db="UniProtKB">
        <authorList>
            <consortium name="RefSeq"/>
        </authorList>
    </citation>
    <scope>IDENTIFICATION</scope>
</reference>
<evidence type="ECO:0000313" key="2">
    <source>
        <dbReference type="Proteomes" id="UP000248480"/>
    </source>
</evidence>
<dbReference type="InterPro" id="IPR043129">
    <property type="entry name" value="ATPase_NBD"/>
</dbReference>
<accession>A0A2Y9DU09</accession>
<organism evidence="2 3">
    <name type="scientific">Trichechus manatus latirostris</name>
    <name type="common">Florida manatee</name>
    <dbReference type="NCBI Taxonomy" id="127582"/>
    <lineage>
        <taxon>Eukaryota</taxon>
        <taxon>Metazoa</taxon>
        <taxon>Chordata</taxon>
        <taxon>Craniata</taxon>
        <taxon>Vertebrata</taxon>
        <taxon>Euteleostomi</taxon>
        <taxon>Mammalia</taxon>
        <taxon>Eutheria</taxon>
        <taxon>Afrotheria</taxon>
        <taxon>Sirenia</taxon>
        <taxon>Trichechidae</taxon>
        <taxon>Trichechus</taxon>
    </lineage>
</organism>
<dbReference type="Gene3D" id="3.30.420.40">
    <property type="match status" value="2"/>
</dbReference>
<dbReference type="InterPro" id="IPR004001">
    <property type="entry name" value="Actin_CS"/>
</dbReference>
<dbReference type="FunFam" id="3.30.420.40:FF:000404">
    <property type="entry name" value="Major actin"/>
    <property type="match status" value="1"/>
</dbReference>
<dbReference type="Gene3D" id="3.90.640.10">
    <property type="entry name" value="Actin, Chain A, domain 4"/>
    <property type="match status" value="1"/>
</dbReference>
<dbReference type="Pfam" id="PF00022">
    <property type="entry name" value="Actin"/>
    <property type="match status" value="1"/>
</dbReference>
<dbReference type="SUPFAM" id="SSF53067">
    <property type="entry name" value="Actin-like ATPase domain"/>
    <property type="match status" value="2"/>
</dbReference>
<proteinExistence type="inferred from homology"/>
<dbReference type="InParanoid" id="A0A2Y9DU09"/>
<dbReference type="Proteomes" id="UP000248480">
    <property type="component" value="Unplaced"/>
</dbReference>
<dbReference type="CTD" id="345651"/>
<protein>
    <submittedName>
        <fullName evidence="3">Beta-actin-like protein 2 isoform X1</fullName>
    </submittedName>
</protein>
<sequence>MTDDELSALVVDNGSGMCKAGFGGDDAPRAVFPSMVGRPRHRGVMVGMGQKDCYVGDEAQSKRGILTLKYPIEHGVVTNWDDMEKIWQHTFYNELRVAPDEHPILLSEAPLNPKINREKMTQIMFEAFNTPAMSVAIQAVLSLYASGRTTGIVMDSGDGVTHTVPIYEGYALPHAILRLDLAGRDLTDYLMKILTERGYNFTTTAEREIVRDVKEKLCYVALDFEQEMVSAAASSLVERSYQLPDGQVITIGIERFRCPEAIFQPSFLGIESSGIHETTFNSIMKCDVDIRKGLYANTVLSGGSTMYPGITDRMQKEIVALVHSTMKIKIIAPPERKYSVWIGGSILASLSTFQQMWISKQEYDEVGPPIVHRKCF</sequence>
<comment type="similarity">
    <text evidence="1">Belongs to the actin family.</text>
</comment>
<dbReference type="FunFam" id="3.30.420.40:FF:000291">
    <property type="entry name" value="Actin, alpha skeletal muscle"/>
    <property type="match status" value="1"/>
</dbReference>
<dbReference type="STRING" id="127582.A0A2Y9DU09"/>
<name>A0A2Y9DU09_TRIMA</name>